<dbReference type="EMBL" id="NIDF01000284">
    <property type="protein sequence ID" value="TYJ51295.1"/>
    <property type="molecule type" value="Genomic_DNA"/>
</dbReference>
<reference evidence="2 3" key="1">
    <citation type="submission" date="2017-05" db="EMBL/GenBank/DDBJ databases">
        <title>The Genome Sequence of Tsuchiyaea wingfieldii DSM 27421.</title>
        <authorList>
            <person name="Cuomo C."/>
            <person name="Passer A."/>
            <person name="Billmyre B."/>
            <person name="Heitman J."/>
        </authorList>
    </citation>
    <scope>NUCLEOTIDE SEQUENCE [LARGE SCALE GENOMIC DNA]</scope>
    <source>
        <strain evidence="2 3">DSM 27421</strain>
    </source>
</reference>
<name>A0A5D3AID1_9TREE</name>
<accession>A0A5D3AID1</accession>
<feature type="compositionally biased region" description="Basic residues" evidence="1">
    <location>
        <begin position="71"/>
        <end position="81"/>
    </location>
</feature>
<feature type="region of interest" description="Disordered" evidence="1">
    <location>
        <begin position="38"/>
        <end position="173"/>
    </location>
</feature>
<keyword evidence="3" id="KW-1185">Reference proteome</keyword>
<evidence type="ECO:0000313" key="3">
    <source>
        <dbReference type="Proteomes" id="UP000322245"/>
    </source>
</evidence>
<feature type="compositionally biased region" description="Polar residues" evidence="1">
    <location>
        <begin position="121"/>
        <end position="130"/>
    </location>
</feature>
<protein>
    <submittedName>
        <fullName evidence="2">Uncharacterized protein</fullName>
    </submittedName>
</protein>
<dbReference type="AlphaFoldDB" id="A0A5D3AID1"/>
<organism evidence="2 3">
    <name type="scientific">Cryptococcus floricola</name>
    <dbReference type="NCBI Taxonomy" id="2591691"/>
    <lineage>
        <taxon>Eukaryota</taxon>
        <taxon>Fungi</taxon>
        <taxon>Dikarya</taxon>
        <taxon>Basidiomycota</taxon>
        <taxon>Agaricomycotina</taxon>
        <taxon>Tremellomycetes</taxon>
        <taxon>Tremellales</taxon>
        <taxon>Cryptococcaceae</taxon>
        <taxon>Cryptococcus</taxon>
    </lineage>
</organism>
<feature type="compositionally biased region" description="Polar residues" evidence="1">
    <location>
        <begin position="39"/>
        <end position="49"/>
    </location>
</feature>
<evidence type="ECO:0000256" key="1">
    <source>
        <dbReference type="SAM" id="MobiDB-lite"/>
    </source>
</evidence>
<proteinExistence type="predicted"/>
<dbReference type="Proteomes" id="UP000322245">
    <property type="component" value="Unassembled WGS sequence"/>
</dbReference>
<feature type="compositionally biased region" description="Basic and acidic residues" evidence="1">
    <location>
        <begin position="99"/>
        <end position="120"/>
    </location>
</feature>
<gene>
    <name evidence="2" type="ORF">B9479_008137</name>
</gene>
<sequence>MSMAFIRLGRNGNVPKRIRADLKAPHPYYFRLLKLVRSSPESTNPSLSKSDTPPQPASADSSAPILGATPKAKHRTSKGKGKVVSSPPMTSASEDDSVADGHKEGRHSTTPRDSKGERSTKTSSAPSTIPSHTKTTTSSRKRNRVSSRASASSYPRQNLSNLLQTNHQTPTTS</sequence>
<feature type="compositionally biased region" description="Polar residues" evidence="1">
    <location>
        <begin position="154"/>
        <end position="173"/>
    </location>
</feature>
<comment type="caution">
    <text evidence="2">The sequence shown here is derived from an EMBL/GenBank/DDBJ whole genome shotgun (WGS) entry which is preliminary data.</text>
</comment>
<evidence type="ECO:0000313" key="2">
    <source>
        <dbReference type="EMBL" id="TYJ51295.1"/>
    </source>
</evidence>